<dbReference type="GO" id="GO:0000976">
    <property type="term" value="F:transcription cis-regulatory region binding"/>
    <property type="evidence" value="ECO:0007669"/>
    <property type="project" value="TreeGrafter"/>
</dbReference>
<dbReference type="PANTHER" id="PTHR30055:SF220">
    <property type="entry name" value="TETR-FAMILY REGULATORY PROTEIN"/>
    <property type="match status" value="1"/>
</dbReference>
<dbReference type="InterPro" id="IPR025996">
    <property type="entry name" value="MT1864/Rv1816-like_C"/>
</dbReference>
<dbReference type="InterPro" id="IPR009057">
    <property type="entry name" value="Homeodomain-like_sf"/>
</dbReference>
<keyword evidence="1" id="KW-0805">Transcription regulation</keyword>
<name>A0A543CS55_9ACTN</name>
<dbReference type="PROSITE" id="PS50977">
    <property type="entry name" value="HTH_TETR_2"/>
    <property type="match status" value="1"/>
</dbReference>
<dbReference type="InterPro" id="IPR050109">
    <property type="entry name" value="HTH-type_TetR-like_transc_reg"/>
</dbReference>
<dbReference type="AlphaFoldDB" id="A0A543CS55"/>
<evidence type="ECO:0000313" key="6">
    <source>
        <dbReference type="EMBL" id="TQL99830.1"/>
    </source>
</evidence>
<accession>A0A543CS55</accession>
<keyword evidence="2 4" id="KW-0238">DNA-binding</keyword>
<dbReference type="Proteomes" id="UP000316096">
    <property type="component" value="Unassembled WGS sequence"/>
</dbReference>
<feature type="domain" description="HTH tetR-type" evidence="5">
    <location>
        <begin position="16"/>
        <end position="76"/>
    </location>
</feature>
<gene>
    <name evidence="6" type="ORF">FB559_5531</name>
</gene>
<feature type="DNA-binding region" description="H-T-H motif" evidence="4">
    <location>
        <begin position="39"/>
        <end position="58"/>
    </location>
</feature>
<dbReference type="RefSeq" id="WP_141958923.1">
    <property type="nucleotide sequence ID" value="NZ_VFOZ01000001.1"/>
</dbReference>
<keyword evidence="3" id="KW-0804">Transcription</keyword>
<evidence type="ECO:0000259" key="5">
    <source>
        <dbReference type="PROSITE" id="PS50977"/>
    </source>
</evidence>
<protein>
    <submittedName>
        <fullName evidence="6">TetR family transcriptional regulator</fullName>
    </submittedName>
</protein>
<dbReference type="InterPro" id="IPR001647">
    <property type="entry name" value="HTH_TetR"/>
</dbReference>
<keyword evidence="7" id="KW-1185">Reference proteome</keyword>
<comment type="caution">
    <text evidence="6">The sequence shown here is derived from an EMBL/GenBank/DDBJ whole genome shotgun (WGS) entry which is preliminary data.</text>
</comment>
<dbReference type="PRINTS" id="PR00455">
    <property type="entry name" value="HTHTETR"/>
</dbReference>
<evidence type="ECO:0000256" key="4">
    <source>
        <dbReference type="PROSITE-ProRule" id="PRU00335"/>
    </source>
</evidence>
<evidence type="ECO:0000256" key="1">
    <source>
        <dbReference type="ARBA" id="ARBA00023015"/>
    </source>
</evidence>
<dbReference type="SUPFAM" id="SSF48498">
    <property type="entry name" value="Tetracyclin repressor-like, C-terminal domain"/>
    <property type="match status" value="1"/>
</dbReference>
<dbReference type="OrthoDB" id="3173376at2"/>
<dbReference type="PANTHER" id="PTHR30055">
    <property type="entry name" value="HTH-TYPE TRANSCRIPTIONAL REGULATOR RUTR"/>
    <property type="match status" value="1"/>
</dbReference>
<evidence type="ECO:0000256" key="2">
    <source>
        <dbReference type="ARBA" id="ARBA00023125"/>
    </source>
</evidence>
<evidence type="ECO:0000256" key="3">
    <source>
        <dbReference type="ARBA" id="ARBA00023163"/>
    </source>
</evidence>
<dbReference type="Pfam" id="PF13305">
    <property type="entry name" value="TetR_C_33"/>
    <property type="match status" value="1"/>
</dbReference>
<dbReference type="SUPFAM" id="SSF46689">
    <property type="entry name" value="Homeodomain-like"/>
    <property type="match status" value="1"/>
</dbReference>
<dbReference type="Gene3D" id="1.10.357.10">
    <property type="entry name" value="Tetracycline Repressor, domain 2"/>
    <property type="match status" value="1"/>
</dbReference>
<dbReference type="GO" id="GO:0003700">
    <property type="term" value="F:DNA-binding transcription factor activity"/>
    <property type="evidence" value="ECO:0007669"/>
    <property type="project" value="TreeGrafter"/>
</dbReference>
<sequence length="214" mass="22662">MPQGAGSGPRGRYHHGELRAALIEASFDLLAESGLAAFSVARVARRLGVSTAAPYRHFPDRDHLVAAVAAQAAVELRERFVEAAEEAGEDPAERFAATAGAYVRFAGTRGAGFDVIFAAELDRLHDDALAGAGRPLMDLLLDLAQQALGQGPEASLTLVEHHVVAAHGYVALHREGFFARRYEGVAALADRAVAGSRTLLRGMREPPPRPPGSP</sequence>
<organism evidence="6 7">
    <name type="scientific">Actinoallomurus bryophytorum</name>
    <dbReference type="NCBI Taxonomy" id="1490222"/>
    <lineage>
        <taxon>Bacteria</taxon>
        <taxon>Bacillati</taxon>
        <taxon>Actinomycetota</taxon>
        <taxon>Actinomycetes</taxon>
        <taxon>Streptosporangiales</taxon>
        <taxon>Thermomonosporaceae</taxon>
        <taxon>Actinoallomurus</taxon>
    </lineage>
</organism>
<dbReference type="InterPro" id="IPR036271">
    <property type="entry name" value="Tet_transcr_reg_TetR-rel_C_sf"/>
</dbReference>
<dbReference type="EMBL" id="VFOZ01000001">
    <property type="protein sequence ID" value="TQL99830.1"/>
    <property type="molecule type" value="Genomic_DNA"/>
</dbReference>
<reference evidence="6 7" key="1">
    <citation type="submission" date="2019-06" db="EMBL/GenBank/DDBJ databases">
        <title>Sequencing the genomes of 1000 actinobacteria strains.</title>
        <authorList>
            <person name="Klenk H.-P."/>
        </authorList>
    </citation>
    <scope>NUCLEOTIDE SEQUENCE [LARGE SCALE GENOMIC DNA]</scope>
    <source>
        <strain evidence="6 7">DSM 102200</strain>
    </source>
</reference>
<dbReference type="Pfam" id="PF00440">
    <property type="entry name" value="TetR_N"/>
    <property type="match status" value="1"/>
</dbReference>
<proteinExistence type="predicted"/>
<evidence type="ECO:0000313" key="7">
    <source>
        <dbReference type="Proteomes" id="UP000316096"/>
    </source>
</evidence>